<evidence type="ECO:0000256" key="1">
    <source>
        <dbReference type="ARBA" id="ARBA00009249"/>
    </source>
</evidence>
<sequence length="127" mass="13644">MKTPENLLYSKSHEWADIDGDTAVIGITDYAQELLGDITFVELPAVGDTVEAGTEMGSIESVKAASELYAPVSGEVIAVNEALEDNPEKVNESAFEDGWLIKVRISDEPANLLSATEYAELAASEDH</sequence>
<dbReference type="HAMAP" id="MF_00272">
    <property type="entry name" value="GcvH"/>
    <property type="match status" value="1"/>
</dbReference>
<dbReference type="GO" id="GO:0019464">
    <property type="term" value="P:glycine decarboxylation via glycine cleavage system"/>
    <property type="evidence" value="ECO:0007669"/>
    <property type="project" value="UniProtKB-UniRule"/>
</dbReference>
<evidence type="ECO:0000259" key="5">
    <source>
        <dbReference type="PROSITE" id="PS50968"/>
    </source>
</evidence>
<dbReference type="InterPro" id="IPR003016">
    <property type="entry name" value="2-oxoA_DH_lipoyl-BS"/>
</dbReference>
<comment type="cofactor">
    <cofactor evidence="3">
        <name>(R)-lipoate</name>
        <dbReference type="ChEBI" id="CHEBI:83088"/>
    </cofactor>
    <text evidence="3">Binds 1 lipoyl cofactor covalently.</text>
</comment>
<dbReference type="InterPro" id="IPR000089">
    <property type="entry name" value="Biotin_lipoyl"/>
</dbReference>
<name>A0A7J0BJ79_9BACT</name>
<dbReference type="SUPFAM" id="SSF51230">
    <property type="entry name" value="Single hybrid motif"/>
    <property type="match status" value="1"/>
</dbReference>
<protein>
    <recommendedName>
        <fullName evidence="3">Glycine cleavage system H protein</fullName>
    </recommendedName>
</protein>
<dbReference type="RefSeq" id="WP_174405388.1">
    <property type="nucleotide sequence ID" value="NZ_BLVO01000013.1"/>
</dbReference>
<dbReference type="PANTHER" id="PTHR11715:SF3">
    <property type="entry name" value="GLYCINE CLEAVAGE SYSTEM H PROTEIN-RELATED"/>
    <property type="match status" value="1"/>
</dbReference>
<comment type="subunit">
    <text evidence="3">The glycine cleavage system is composed of four proteins: P, T, L and H.</text>
</comment>
<keyword evidence="2 3" id="KW-0450">Lipoyl</keyword>
<comment type="function">
    <text evidence="3">The glycine cleavage system catalyzes the degradation of glycine. The H protein shuttles the methylamine group of glycine from the P protein to the T protein.</text>
</comment>
<reference evidence="6 7" key="1">
    <citation type="submission" date="2020-05" db="EMBL/GenBank/DDBJ databases">
        <title>Draft genome sequence of Desulfovibrio sp. strain HN2T.</title>
        <authorList>
            <person name="Ueno A."/>
            <person name="Tamazawa S."/>
            <person name="Tamamura S."/>
            <person name="Murakami T."/>
            <person name="Kiyama T."/>
            <person name="Inomata H."/>
            <person name="Amano Y."/>
            <person name="Miyakawa K."/>
            <person name="Tamaki H."/>
            <person name="Naganuma T."/>
            <person name="Kaneko K."/>
        </authorList>
    </citation>
    <scope>NUCLEOTIDE SEQUENCE [LARGE SCALE GENOMIC DNA]</scope>
    <source>
        <strain evidence="6 7">HN2</strain>
    </source>
</reference>
<dbReference type="Proteomes" id="UP000503840">
    <property type="component" value="Unassembled WGS sequence"/>
</dbReference>
<keyword evidence="7" id="KW-1185">Reference proteome</keyword>
<dbReference type="PANTHER" id="PTHR11715">
    <property type="entry name" value="GLYCINE CLEAVAGE SYSTEM H PROTEIN"/>
    <property type="match status" value="1"/>
</dbReference>
<dbReference type="GO" id="GO:0005829">
    <property type="term" value="C:cytosol"/>
    <property type="evidence" value="ECO:0007669"/>
    <property type="project" value="TreeGrafter"/>
</dbReference>
<comment type="caution">
    <text evidence="6">The sequence shown here is derived from an EMBL/GenBank/DDBJ whole genome shotgun (WGS) entry which is preliminary data.</text>
</comment>
<dbReference type="Gene3D" id="2.40.50.100">
    <property type="match status" value="1"/>
</dbReference>
<dbReference type="NCBIfam" id="NF002270">
    <property type="entry name" value="PRK01202.1"/>
    <property type="match status" value="1"/>
</dbReference>
<gene>
    <name evidence="6" type="primary">gcvH_1</name>
    <name evidence="3" type="synonym">gcvH</name>
    <name evidence="6" type="ORF">DSM101010T_21210</name>
</gene>
<dbReference type="NCBIfam" id="TIGR00527">
    <property type="entry name" value="gcvH"/>
    <property type="match status" value="1"/>
</dbReference>
<dbReference type="PROSITE" id="PS50968">
    <property type="entry name" value="BIOTINYL_LIPOYL"/>
    <property type="match status" value="1"/>
</dbReference>
<dbReference type="InterPro" id="IPR011053">
    <property type="entry name" value="Single_hybrid_motif"/>
</dbReference>
<organism evidence="6 7">
    <name type="scientific">Desulfovibrio subterraneus</name>
    <dbReference type="NCBI Taxonomy" id="2718620"/>
    <lineage>
        <taxon>Bacteria</taxon>
        <taxon>Pseudomonadati</taxon>
        <taxon>Thermodesulfobacteriota</taxon>
        <taxon>Desulfovibrionia</taxon>
        <taxon>Desulfovibrionales</taxon>
        <taxon>Desulfovibrionaceae</taxon>
        <taxon>Desulfovibrio</taxon>
    </lineage>
</organism>
<accession>A0A7J0BJ79</accession>
<evidence type="ECO:0000256" key="3">
    <source>
        <dbReference type="HAMAP-Rule" id="MF_00272"/>
    </source>
</evidence>
<comment type="similarity">
    <text evidence="1 3">Belongs to the GcvH family.</text>
</comment>
<dbReference type="PROSITE" id="PS00189">
    <property type="entry name" value="LIPOYL"/>
    <property type="match status" value="1"/>
</dbReference>
<dbReference type="EMBL" id="BLVO01000013">
    <property type="protein sequence ID" value="GFM33756.1"/>
    <property type="molecule type" value="Genomic_DNA"/>
</dbReference>
<dbReference type="GO" id="GO:0005960">
    <property type="term" value="C:glycine cleavage complex"/>
    <property type="evidence" value="ECO:0007669"/>
    <property type="project" value="InterPro"/>
</dbReference>
<dbReference type="Pfam" id="PF01597">
    <property type="entry name" value="GCV_H"/>
    <property type="match status" value="1"/>
</dbReference>
<evidence type="ECO:0000313" key="6">
    <source>
        <dbReference type="EMBL" id="GFM33756.1"/>
    </source>
</evidence>
<dbReference type="CDD" id="cd06848">
    <property type="entry name" value="GCS_H"/>
    <property type="match status" value="1"/>
</dbReference>
<feature type="modified residue" description="N6-lipoyllysine" evidence="3 4">
    <location>
        <position position="63"/>
    </location>
</feature>
<proteinExistence type="inferred from homology"/>
<dbReference type="InterPro" id="IPR017453">
    <property type="entry name" value="GCV_H_sub"/>
</dbReference>
<dbReference type="InterPro" id="IPR033753">
    <property type="entry name" value="GCV_H/Fam206"/>
</dbReference>
<dbReference type="InterPro" id="IPR002930">
    <property type="entry name" value="GCV_H"/>
</dbReference>
<feature type="domain" description="Lipoyl-binding" evidence="5">
    <location>
        <begin position="22"/>
        <end position="104"/>
    </location>
</feature>
<evidence type="ECO:0000313" key="7">
    <source>
        <dbReference type="Proteomes" id="UP000503840"/>
    </source>
</evidence>
<dbReference type="GO" id="GO:0009249">
    <property type="term" value="P:protein lipoylation"/>
    <property type="evidence" value="ECO:0007669"/>
    <property type="project" value="TreeGrafter"/>
</dbReference>
<evidence type="ECO:0000256" key="2">
    <source>
        <dbReference type="ARBA" id="ARBA00022823"/>
    </source>
</evidence>
<dbReference type="AlphaFoldDB" id="A0A7J0BJ79"/>
<evidence type="ECO:0000256" key="4">
    <source>
        <dbReference type="PIRSR" id="PIRSR617453-50"/>
    </source>
</evidence>